<dbReference type="AlphaFoldDB" id="H6KZY5"/>
<evidence type="ECO:0008006" key="3">
    <source>
        <dbReference type="Google" id="ProtNLM"/>
    </source>
</evidence>
<name>H6KZY5_SAPGL</name>
<proteinExistence type="predicted"/>
<dbReference type="EMBL" id="CP002831">
    <property type="protein sequence ID" value="AFC25992.1"/>
    <property type="molecule type" value="Genomic_DNA"/>
</dbReference>
<organism evidence="1 2">
    <name type="scientific">Saprospira grandis (strain Lewin)</name>
    <dbReference type="NCBI Taxonomy" id="984262"/>
    <lineage>
        <taxon>Bacteria</taxon>
        <taxon>Pseudomonadati</taxon>
        <taxon>Bacteroidota</taxon>
        <taxon>Saprospiria</taxon>
        <taxon>Saprospirales</taxon>
        <taxon>Saprospiraceae</taxon>
        <taxon>Saprospira</taxon>
    </lineage>
</organism>
<dbReference type="HOGENOM" id="CLU_1336736_0_0_10"/>
<sequence length="205" mass="23216">MNKYESLQQAAQAYFAQNPEAKQEKVILLWREEGGSSLSYYGGQASQLRDWPERQGQPMQHVLRLDLRQLPQPPADFLSLFVANPADNEAFLPFNDSSQLHFHTGQAAMPNTPPIAPLASQMIQQKALMLPSEIFGWEAPNEALKAIRQQLFNCSYLGGQPLWLQSDEHHGAFIGQFDERLAPDLNLGDSGLMYLFEDTAFWQCY</sequence>
<dbReference type="KEGG" id="sgn:SGRA_3264"/>
<reference evidence="1 2" key="1">
    <citation type="journal article" date="2012" name="Stand. Genomic Sci.">
        <title>Complete genome sequencing and analysis of Saprospira grandis str. Lewin, a predatory marine bacterium.</title>
        <authorList>
            <person name="Saw J.H."/>
            <person name="Yuryev A."/>
            <person name="Kanbe M."/>
            <person name="Hou S."/>
            <person name="Young A.G."/>
            <person name="Aizawa S."/>
            <person name="Alam M."/>
        </authorList>
    </citation>
    <scope>NUCLEOTIDE SEQUENCE [LARGE SCALE GENOMIC DNA]</scope>
    <source>
        <strain evidence="1 2">Lewin</strain>
    </source>
</reference>
<dbReference type="Proteomes" id="UP000007519">
    <property type="component" value="Chromosome"/>
</dbReference>
<keyword evidence="2" id="KW-1185">Reference proteome</keyword>
<dbReference type="RefSeq" id="WP_015693587.1">
    <property type="nucleotide sequence ID" value="NC_016940.1"/>
</dbReference>
<dbReference type="STRING" id="984262.SGRA_3264"/>
<protein>
    <recommendedName>
        <fullName evidence="3">DUF1963 domain-containing protein</fullName>
    </recommendedName>
</protein>
<dbReference type="OrthoDB" id="1524045at2"/>
<evidence type="ECO:0000313" key="2">
    <source>
        <dbReference type="Proteomes" id="UP000007519"/>
    </source>
</evidence>
<evidence type="ECO:0000313" key="1">
    <source>
        <dbReference type="EMBL" id="AFC25992.1"/>
    </source>
</evidence>
<accession>H6KZY5</accession>
<gene>
    <name evidence="1" type="ordered locus">SGRA_3264</name>
</gene>